<dbReference type="EMBL" id="CP009896">
    <property type="protein sequence ID" value="AIY16418.1"/>
    <property type="molecule type" value="Genomic_DNA"/>
</dbReference>
<protein>
    <submittedName>
        <fullName evidence="4">MCE family protein</fullName>
    </submittedName>
    <submittedName>
        <fullName evidence="3">MCE-family protein MceB</fullName>
    </submittedName>
</protein>
<dbReference type="PANTHER" id="PTHR33371">
    <property type="entry name" value="INTERMEMBRANE PHOSPHOLIPID TRANSPORT SYSTEM BINDING PROTEIN MLAD-RELATED"/>
    <property type="match status" value="1"/>
</dbReference>
<dbReference type="eggNOG" id="COG1463">
    <property type="taxonomic scope" value="Bacteria"/>
</dbReference>
<dbReference type="InterPro" id="IPR052336">
    <property type="entry name" value="MlaD_Phospholipid_Transporter"/>
</dbReference>
<sequence>MSFLKRHVVGVTLTKSLVFALVTILATLALAGTIRNSAGGPTEEYVAMFSDATSLNKGDDVRMAGVKVGTVTGVEVADDQVARVRFSVAKNAPLGDGARALLRFRNLVGQRYIALEPGDVSGERLPAGHVFSVDDTEPALDLTVLFNGFQPLFRLLDPEDVNNLSAQIIAVFQGEGTTVEGLLKSTASLTSTLADRDQVIGELVTNLSSVLGVVQERSDQLDTTLVTLQQLVSGLAEDRKTIGSTIDGLSDLSESVAELLQEGRAPLKRSIRGLGDLSGVLANNQSVIEKSLRTMPNKMERIAKLASYGSWVNFYLCSIEGRIPLPEGYYGDLGARPIAERCK</sequence>
<organism evidence="3 5">
    <name type="scientific">Nocardioides simplex</name>
    <name type="common">Arthrobacter simplex</name>
    <dbReference type="NCBI Taxonomy" id="2045"/>
    <lineage>
        <taxon>Bacteria</taxon>
        <taxon>Bacillati</taxon>
        <taxon>Actinomycetota</taxon>
        <taxon>Actinomycetes</taxon>
        <taxon>Propionibacteriales</taxon>
        <taxon>Nocardioidaceae</taxon>
        <taxon>Pimelobacter</taxon>
    </lineage>
</organism>
<dbReference type="PANTHER" id="PTHR33371:SF17">
    <property type="entry name" value="MCE-FAMILY PROTEIN MCE1B"/>
    <property type="match status" value="1"/>
</dbReference>
<reference evidence="4 6" key="2">
    <citation type="submission" date="2019-09" db="EMBL/GenBank/DDBJ databases">
        <title>Pimelobacter sp. isolated from Paulinella.</title>
        <authorList>
            <person name="Jeong S.E."/>
        </authorList>
    </citation>
    <scope>NUCLEOTIDE SEQUENCE [LARGE SCALE GENOMIC DNA]</scope>
    <source>
        <strain evidence="4 6">Pch-N</strain>
    </source>
</reference>
<proteinExistence type="predicted"/>
<dbReference type="NCBIfam" id="TIGR00996">
    <property type="entry name" value="Mtu_fam_mce"/>
    <property type="match status" value="1"/>
</dbReference>
<gene>
    <name evidence="4" type="ORF">F9L07_27115</name>
    <name evidence="3" type="ORF">KR76_05955</name>
</gene>
<dbReference type="InterPro" id="IPR024516">
    <property type="entry name" value="Mce_C"/>
</dbReference>
<dbReference type="Proteomes" id="UP000449906">
    <property type="component" value="Unassembled WGS sequence"/>
</dbReference>
<reference evidence="3 5" key="1">
    <citation type="journal article" date="2015" name="Genome Announc.">
        <title>Complete Genome Sequence of Steroid-Transforming Nocardioides simplex VKM Ac-2033D.</title>
        <authorList>
            <person name="Shtratnikova V.Y."/>
            <person name="Schelkunov M.I."/>
            <person name="Pekov Y.A."/>
            <person name="Fokina V.V."/>
            <person name="Logacheva M.D."/>
            <person name="Sokolov S.L."/>
            <person name="Bragin E.Y."/>
            <person name="Ashapkin V.V."/>
            <person name="Donova M.V."/>
        </authorList>
    </citation>
    <scope>NUCLEOTIDE SEQUENCE [LARGE SCALE GENOMIC DNA]</scope>
    <source>
        <strain evidence="3 5">VKM Ac-2033D</strain>
    </source>
</reference>
<dbReference type="HOGENOM" id="CLU_026704_1_0_11"/>
<evidence type="ECO:0000259" key="1">
    <source>
        <dbReference type="Pfam" id="PF02470"/>
    </source>
</evidence>
<dbReference type="RefSeq" id="WP_038677214.1">
    <property type="nucleotide sequence ID" value="NZ_BJMC01000002.1"/>
</dbReference>
<evidence type="ECO:0000313" key="5">
    <source>
        <dbReference type="Proteomes" id="UP000030300"/>
    </source>
</evidence>
<dbReference type="GO" id="GO:0005576">
    <property type="term" value="C:extracellular region"/>
    <property type="evidence" value="ECO:0007669"/>
    <property type="project" value="TreeGrafter"/>
</dbReference>
<evidence type="ECO:0000259" key="2">
    <source>
        <dbReference type="Pfam" id="PF11887"/>
    </source>
</evidence>
<dbReference type="InterPro" id="IPR003399">
    <property type="entry name" value="Mce/MlaD"/>
</dbReference>
<dbReference type="OrthoDB" id="338143at2"/>
<evidence type="ECO:0000313" key="3">
    <source>
        <dbReference type="EMBL" id="AIY16418.1"/>
    </source>
</evidence>
<dbReference type="GO" id="GO:0051701">
    <property type="term" value="P:biological process involved in interaction with host"/>
    <property type="evidence" value="ECO:0007669"/>
    <property type="project" value="TreeGrafter"/>
</dbReference>
<dbReference type="InterPro" id="IPR005693">
    <property type="entry name" value="Mce"/>
</dbReference>
<evidence type="ECO:0000313" key="6">
    <source>
        <dbReference type="Proteomes" id="UP000449906"/>
    </source>
</evidence>
<dbReference type="Pfam" id="PF02470">
    <property type="entry name" value="MlaD"/>
    <property type="match status" value="1"/>
</dbReference>
<dbReference type="KEGG" id="psim:KR76_05955"/>
<keyword evidence="5" id="KW-1185">Reference proteome</keyword>
<dbReference type="AlphaFoldDB" id="A0A0A1DIP0"/>
<feature type="domain" description="Mce/MlaD" evidence="1">
    <location>
        <begin position="42"/>
        <end position="118"/>
    </location>
</feature>
<dbReference type="Proteomes" id="UP000030300">
    <property type="component" value="Chromosome"/>
</dbReference>
<accession>A0A0A1DIP0</accession>
<dbReference type="GeneID" id="96608484"/>
<feature type="domain" description="Mammalian cell entry C-terminal" evidence="2">
    <location>
        <begin position="121"/>
        <end position="326"/>
    </location>
</feature>
<evidence type="ECO:0000313" key="4">
    <source>
        <dbReference type="EMBL" id="KAB2807167.1"/>
    </source>
</evidence>
<dbReference type="Pfam" id="PF11887">
    <property type="entry name" value="Mce4_CUP1"/>
    <property type="match status" value="1"/>
</dbReference>
<name>A0A0A1DIP0_NOCSI</name>
<dbReference type="STRING" id="2045.KR76_05955"/>
<dbReference type="EMBL" id="WBVM01000006">
    <property type="protein sequence ID" value="KAB2807167.1"/>
    <property type="molecule type" value="Genomic_DNA"/>
</dbReference>